<evidence type="ECO:0000313" key="6">
    <source>
        <dbReference type="Proteomes" id="UP000058446"/>
    </source>
</evidence>
<keyword evidence="6" id="KW-1185">Reference proteome</keyword>
<dbReference type="AlphaFoldDB" id="A0A0K2H2U0"/>
<dbReference type="EMBL" id="CP006841">
    <property type="protein sequence ID" value="ALA68248.1"/>
    <property type="molecule type" value="Genomic_DNA"/>
</dbReference>
<dbReference type="GO" id="GO:0052689">
    <property type="term" value="F:carboxylic ester hydrolase activity"/>
    <property type="evidence" value="ECO:0007669"/>
    <property type="project" value="UniProtKB-KW"/>
</dbReference>
<name>A0A0K2H2U0_9CORY</name>
<dbReference type="Gene3D" id="3.40.50.1820">
    <property type="entry name" value="alpha/beta hydrolase"/>
    <property type="match status" value="1"/>
</dbReference>
<dbReference type="Proteomes" id="UP000058446">
    <property type="component" value="Chromosome"/>
</dbReference>
<evidence type="ECO:0000256" key="1">
    <source>
        <dbReference type="ARBA" id="ARBA00007534"/>
    </source>
</evidence>
<accession>A0A0K2H2U0</accession>
<keyword evidence="3" id="KW-0378">Hydrolase</keyword>
<sequence length="309" mass="31928">MRKVLTVLAVLILVVGIGLGVGKWLTTQQPGGPVPAPPGKEEGGVLAEQPEWCPAVEVISVPGTAESRADDDPLAPTANPNSLLLGVTGPLSESYPSDKVKVWTTPYPAQIKMHQAPDQLTYDDSQAVGRDVTSKEMADLHGQCPMTDFVLMGFSQGASIAGDVAEQIGAGNGPVPAERVVGVALLGDPRRDPNQGVNENVDLAGVGIELSLQPVAPIVGTVVPGATMRGPRAGFGPLNDRVHNVCVPGDTFCDVPPAVPDAIARAGEMFAMAGAHATYAFNDAAIPGTTPLAWTEGWARGLIDASLAR</sequence>
<keyword evidence="4" id="KW-1015">Disulfide bond</keyword>
<dbReference type="Pfam" id="PF01083">
    <property type="entry name" value="Cutinase"/>
    <property type="match status" value="1"/>
</dbReference>
<dbReference type="SUPFAM" id="SSF53474">
    <property type="entry name" value="alpha/beta-Hydrolases"/>
    <property type="match status" value="1"/>
</dbReference>
<dbReference type="InterPro" id="IPR029058">
    <property type="entry name" value="AB_hydrolase_fold"/>
</dbReference>
<evidence type="ECO:0000313" key="5">
    <source>
        <dbReference type="EMBL" id="ALA68248.1"/>
    </source>
</evidence>
<dbReference type="PANTHER" id="PTHR33630">
    <property type="entry name" value="CUTINASE RV1984C-RELATED-RELATED"/>
    <property type="match status" value="1"/>
</dbReference>
<dbReference type="PANTHER" id="PTHR33630:SF9">
    <property type="entry name" value="CUTINASE 4"/>
    <property type="match status" value="1"/>
</dbReference>
<proteinExistence type="inferred from homology"/>
<protein>
    <submittedName>
        <fullName evidence="5">Envelope lipids regulation factor</fullName>
    </submittedName>
</protein>
<dbReference type="STRING" id="1408189.CLAC_11800"/>
<gene>
    <name evidence="5" type="ORF">CLAC_11800</name>
</gene>
<dbReference type="KEGG" id="clw:CLAC_11800"/>
<organism evidence="5 6">
    <name type="scientific">Corynebacterium lactis RW2-5</name>
    <dbReference type="NCBI Taxonomy" id="1408189"/>
    <lineage>
        <taxon>Bacteria</taxon>
        <taxon>Bacillati</taxon>
        <taxon>Actinomycetota</taxon>
        <taxon>Actinomycetes</taxon>
        <taxon>Mycobacteriales</taxon>
        <taxon>Corynebacteriaceae</taxon>
        <taxon>Corynebacterium</taxon>
    </lineage>
</organism>
<evidence type="ECO:0000256" key="4">
    <source>
        <dbReference type="ARBA" id="ARBA00023157"/>
    </source>
</evidence>
<comment type="similarity">
    <text evidence="1">Belongs to the cutinase family.</text>
</comment>
<dbReference type="PATRIC" id="fig|1408189.4.peg.2381"/>
<reference evidence="5 6" key="1">
    <citation type="submission" date="2013-10" db="EMBL/GenBank/DDBJ databases">
        <title>Complete genome sequence of Corynebacterium lactis DSM 45799(T), isolated from raw cow milk.</title>
        <authorList>
            <person name="Ruckert C."/>
            <person name="Albersmeier A."/>
            <person name="Lipski A."/>
            <person name="Kalinowski J."/>
        </authorList>
    </citation>
    <scope>NUCLEOTIDE SEQUENCE [LARGE SCALE GENOMIC DNA]</scope>
    <source>
        <strain evidence="5 6">RW2-5</strain>
    </source>
</reference>
<dbReference type="SMART" id="SM01110">
    <property type="entry name" value="Cutinase"/>
    <property type="match status" value="1"/>
</dbReference>
<keyword evidence="2" id="KW-0719">Serine esterase</keyword>
<evidence type="ECO:0000256" key="3">
    <source>
        <dbReference type="ARBA" id="ARBA00022801"/>
    </source>
</evidence>
<evidence type="ECO:0000256" key="2">
    <source>
        <dbReference type="ARBA" id="ARBA00022487"/>
    </source>
</evidence>
<dbReference type="OrthoDB" id="4423762at2"/>
<dbReference type="InterPro" id="IPR000675">
    <property type="entry name" value="Cutinase/axe"/>
</dbReference>
<dbReference type="RefSeq" id="WP_053413047.1">
    <property type="nucleotide sequence ID" value="NZ_CP006841.1"/>
</dbReference>